<comment type="subcellular location">
    <subcellularLocation>
        <location evidence="1">Cytoplasm</location>
    </subcellularLocation>
</comment>
<evidence type="ECO:0000313" key="8">
    <source>
        <dbReference type="Proteomes" id="UP000327179"/>
    </source>
</evidence>
<feature type="domain" description="UspA" evidence="6">
    <location>
        <begin position="225"/>
        <end position="364"/>
    </location>
</feature>
<evidence type="ECO:0000313" key="7">
    <source>
        <dbReference type="EMBL" id="QEY61978.1"/>
    </source>
</evidence>
<organism evidence="7 8">
    <name type="scientific">Metapseudomonas lalkuanensis</name>
    <dbReference type="NCBI Taxonomy" id="2604832"/>
    <lineage>
        <taxon>Bacteria</taxon>
        <taxon>Pseudomonadati</taxon>
        <taxon>Pseudomonadota</taxon>
        <taxon>Gammaproteobacteria</taxon>
        <taxon>Pseudomonadales</taxon>
        <taxon>Pseudomonadaceae</taxon>
        <taxon>Metapseudomonas</taxon>
    </lineage>
</organism>
<dbReference type="AlphaFoldDB" id="A0A5J6QGW7"/>
<evidence type="ECO:0000256" key="3">
    <source>
        <dbReference type="ARBA" id="ARBA00022490"/>
    </source>
</evidence>
<reference evidence="7 8" key="1">
    <citation type="submission" date="2019-08" db="EMBL/GenBank/DDBJ databases">
        <title>Whole-genome Sequencing of e-waste polymer degrading bacterium Pseudomonas sp. strain PE08.</title>
        <authorList>
            <person name="Kirdat K."/>
            <person name="Debbarma P."/>
            <person name="Narawade N."/>
            <person name="Suyal D."/>
            <person name="Thorat V."/>
            <person name="Shouche Y."/>
            <person name="Goel R."/>
            <person name="Yadav A."/>
        </authorList>
    </citation>
    <scope>NUCLEOTIDE SEQUENCE [LARGE SCALE GENOMIC DNA]</scope>
    <source>
        <strain evidence="7 8">PE08</strain>
    </source>
</reference>
<dbReference type="EMBL" id="CP043311">
    <property type="protein sequence ID" value="QEY61978.1"/>
    <property type="molecule type" value="Genomic_DNA"/>
</dbReference>
<name>A0A5J6QGW7_9GAMM</name>
<feature type="domain" description="UspA" evidence="6">
    <location>
        <begin position="96"/>
        <end position="216"/>
    </location>
</feature>
<comment type="function">
    <text evidence="4">Required for resistance to DNA-damaging agents.</text>
</comment>
<proteinExistence type="inferred from homology"/>
<dbReference type="InterPro" id="IPR006016">
    <property type="entry name" value="UspA"/>
</dbReference>
<dbReference type="KEGG" id="plal:FXN65_07820"/>
<dbReference type="Gene3D" id="3.40.50.12370">
    <property type="match status" value="1"/>
</dbReference>
<keyword evidence="3" id="KW-0963">Cytoplasm</keyword>
<protein>
    <submittedName>
        <fullName evidence="7">Universal stress protein UspA</fullName>
    </submittedName>
</protein>
<sequence>MVDRIGCNSGLPAEAEQRCPPRTFIPPVARLSTNRALPCDDLPCPGLPGGHTPCLIPLFRRHRSPDGGGPVPHSNKKGPPARAFQHRRTIAMRSIEKILVVIPAEPGSPALERGLQLAQKLGAHLHLLLCDPNDGSSGLLDQYLVGLLRAGVRARGEVARVAFERASSQVLEVCRSQECDLVIKQHRPSGRLSQLLMTPDDWHLLRQVPTPLFLIRSSLTWEGGTILAGMDVEHQDAAHVALQGSVMEHANFLCDLFEADLHVVSAYSSTRLPQADPEQTFGQVAARHCQEKCRWFMDEYELPEHRLHLGEGPARELIPRVAHEFEAALTVLGTVARQGVAGALVGNTAEAVLDRLDGDLLVLKPNAASLDDVVPSGHRAA</sequence>
<keyword evidence="8" id="KW-1185">Reference proteome</keyword>
<comment type="similarity">
    <text evidence="2">Belongs to the universal stress protein A family.</text>
</comment>
<dbReference type="SUPFAM" id="SSF52402">
    <property type="entry name" value="Adenine nucleotide alpha hydrolases-like"/>
    <property type="match status" value="2"/>
</dbReference>
<gene>
    <name evidence="7" type="ORF">FXN65_07820</name>
</gene>
<accession>A0A5J6QGW7</accession>
<dbReference type="PANTHER" id="PTHR47892">
    <property type="entry name" value="UNIVERSAL STRESS PROTEIN E"/>
    <property type="match status" value="1"/>
</dbReference>
<feature type="region of interest" description="Disordered" evidence="5">
    <location>
        <begin position="61"/>
        <end position="82"/>
    </location>
</feature>
<evidence type="ECO:0000256" key="2">
    <source>
        <dbReference type="ARBA" id="ARBA00008791"/>
    </source>
</evidence>
<dbReference type="GO" id="GO:0005737">
    <property type="term" value="C:cytoplasm"/>
    <property type="evidence" value="ECO:0007669"/>
    <property type="project" value="UniProtKB-SubCell"/>
</dbReference>
<evidence type="ECO:0000256" key="4">
    <source>
        <dbReference type="ARBA" id="ARBA00037131"/>
    </source>
</evidence>
<dbReference type="Proteomes" id="UP000327179">
    <property type="component" value="Chromosome"/>
</dbReference>
<evidence type="ECO:0000256" key="1">
    <source>
        <dbReference type="ARBA" id="ARBA00004496"/>
    </source>
</evidence>
<evidence type="ECO:0000256" key="5">
    <source>
        <dbReference type="SAM" id="MobiDB-lite"/>
    </source>
</evidence>
<dbReference type="Pfam" id="PF00582">
    <property type="entry name" value="Usp"/>
    <property type="match status" value="2"/>
</dbReference>
<dbReference type="PANTHER" id="PTHR47892:SF1">
    <property type="entry name" value="UNIVERSAL STRESS PROTEIN E"/>
    <property type="match status" value="1"/>
</dbReference>
<evidence type="ECO:0000259" key="6">
    <source>
        <dbReference type="Pfam" id="PF00582"/>
    </source>
</evidence>